<organism evidence="2 3">
    <name type="scientific">Fibrella forsythiae</name>
    <dbReference type="NCBI Taxonomy" id="2817061"/>
    <lineage>
        <taxon>Bacteria</taxon>
        <taxon>Pseudomonadati</taxon>
        <taxon>Bacteroidota</taxon>
        <taxon>Cytophagia</taxon>
        <taxon>Cytophagales</taxon>
        <taxon>Spirosomataceae</taxon>
        <taxon>Fibrella</taxon>
    </lineage>
</organism>
<evidence type="ECO:0000256" key="1">
    <source>
        <dbReference type="SAM" id="SignalP"/>
    </source>
</evidence>
<sequence length="163" mass="17964">MKLLIYCLFVSLLASCVSFQSNINGTPPDFTRILVVSKLTRTSPNYMAQYVRAFPKNYAVCTVDAGPLAFGNIDSLIRAKSKECNSEVILTLNVGQSGLISQGKYAASVNDVVLEMQTLPDHTPFWKGLTSIQSFRQDALDPRVVVRKLKEDNIISGMNSAQQ</sequence>
<reference evidence="2 3" key="1">
    <citation type="submission" date="2021-03" db="EMBL/GenBank/DDBJ databases">
        <title>Fibrella sp. HMF5405 genome sequencing and assembly.</title>
        <authorList>
            <person name="Kang H."/>
            <person name="Kim H."/>
            <person name="Bae S."/>
            <person name="Joh K."/>
        </authorList>
    </citation>
    <scope>NUCLEOTIDE SEQUENCE [LARGE SCALE GENOMIC DNA]</scope>
    <source>
        <strain evidence="2 3">HMF5405</strain>
    </source>
</reference>
<keyword evidence="3" id="KW-1185">Reference proteome</keyword>
<evidence type="ECO:0000313" key="3">
    <source>
        <dbReference type="Proteomes" id="UP000664628"/>
    </source>
</evidence>
<keyword evidence="1" id="KW-0732">Signal</keyword>
<dbReference type="Proteomes" id="UP000664628">
    <property type="component" value="Unassembled WGS sequence"/>
</dbReference>
<evidence type="ECO:0008006" key="4">
    <source>
        <dbReference type="Google" id="ProtNLM"/>
    </source>
</evidence>
<protein>
    <recommendedName>
        <fullName evidence="4">Lipoprotein</fullName>
    </recommendedName>
</protein>
<dbReference type="PROSITE" id="PS51257">
    <property type="entry name" value="PROKAR_LIPOPROTEIN"/>
    <property type="match status" value="1"/>
</dbReference>
<evidence type="ECO:0000313" key="2">
    <source>
        <dbReference type="EMBL" id="MBO0950243.1"/>
    </source>
</evidence>
<proteinExistence type="predicted"/>
<name>A0ABS3JJR7_9BACT</name>
<feature type="signal peptide" evidence="1">
    <location>
        <begin position="1"/>
        <end position="23"/>
    </location>
</feature>
<dbReference type="EMBL" id="JAFMYW010000005">
    <property type="protein sequence ID" value="MBO0950243.1"/>
    <property type="molecule type" value="Genomic_DNA"/>
</dbReference>
<feature type="chain" id="PRO_5045874716" description="Lipoprotein" evidence="1">
    <location>
        <begin position="24"/>
        <end position="163"/>
    </location>
</feature>
<accession>A0ABS3JJR7</accession>
<dbReference type="RefSeq" id="WP_207330206.1">
    <property type="nucleotide sequence ID" value="NZ_JAFMYW010000005.1"/>
</dbReference>
<gene>
    <name evidence="2" type="ORF">J2I46_16740</name>
</gene>
<comment type="caution">
    <text evidence="2">The sequence shown here is derived from an EMBL/GenBank/DDBJ whole genome shotgun (WGS) entry which is preliminary data.</text>
</comment>